<feature type="domain" description="Glycosyltransferase 2-like" evidence="1">
    <location>
        <begin position="7"/>
        <end position="110"/>
    </location>
</feature>
<dbReference type="SUPFAM" id="SSF53448">
    <property type="entry name" value="Nucleotide-diphospho-sugar transferases"/>
    <property type="match status" value="1"/>
</dbReference>
<reference evidence="2" key="1">
    <citation type="journal article" date="2014" name="Int. J. Syst. Evol. Microbiol.">
        <title>Complete genome sequence of Corynebacterium casei LMG S-19264T (=DSM 44701T), isolated from a smear-ripened cheese.</title>
        <authorList>
            <consortium name="US DOE Joint Genome Institute (JGI-PGF)"/>
            <person name="Walter F."/>
            <person name="Albersmeier A."/>
            <person name="Kalinowski J."/>
            <person name="Ruckert C."/>
        </authorList>
    </citation>
    <scope>NUCLEOTIDE SEQUENCE</scope>
    <source>
        <strain evidence="2">CGMCC 1.12924</strain>
    </source>
</reference>
<accession>A0A8J2Y6Z9</accession>
<dbReference type="InterPro" id="IPR029044">
    <property type="entry name" value="Nucleotide-diphossugar_trans"/>
</dbReference>
<proteinExistence type="predicted"/>
<dbReference type="CDD" id="cd00761">
    <property type="entry name" value="Glyco_tranf_GTA_type"/>
    <property type="match status" value="1"/>
</dbReference>
<dbReference type="InterPro" id="IPR001173">
    <property type="entry name" value="Glyco_trans_2-like"/>
</dbReference>
<protein>
    <recommendedName>
        <fullName evidence="1">Glycosyltransferase 2-like domain-containing protein</fullName>
    </recommendedName>
</protein>
<gene>
    <name evidence="2" type="ORF">GCM10011312_06030</name>
</gene>
<dbReference type="PANTHER" id="PTHR22916">
    <property type="entry name" value="GLYCOSYLTRANSFERASE"/>
    <property type="match status" value="1"/>
</dbReference>
<evidence type="ECO:0000313" key="3">
    <source>
        <dbReference type="Proteomes" id="UP000652231"/>
    </source>
</evidence>
<sequence length="296" mass="34317">MIQPLVSVIIPTYNRGTFLKQALQSVADQTYKNIEILVVDDGSSSDENQRICKQYTNVSYIKIPNSGGPAKPRNTGIRKAKGKFIAFLDDDDLWMPFKIETQVNILSENLSFGLTHSPCQVIDENGKLQDIIIGRPGTYNLKHGDVSMKMLGNWTLMMPTPLVRKSVIEQVGYFNESIPSALEDVEFWTRCSFITKFYYCDKPLALYRKHDQNISTANDKYINLPLYLKKILNNQYNQNRITKKQYNQLLNNTCQSQIKLLKQYPLKGVLKLFQLDIFWLFKKNNLKMIIYILFFK</sequence>
<dbReference type="Pfam" id="PF00535">
    <property type="entry name" value="Glycos_transf_2"/>
    <property type="match status" value="1"/>
</dbReference>
<comment type="caution">
    <text evidence="2">The sequence shown here is derived from an EMBL/GenBank/DDBJ whole genome shotgun (WGS) entry which is preliminary data.</text>
</comment>
<dbReference type="RefSeq" id="WP_188439343.1">
    <property type="nucleotide sequence ID" value="NZ_BMGK01000002.1"/>
</dbReference>
<organism evidence="2 3">
    <name type="scientific">Planktosalinus lacus</name>
    <dbReference type="NCBI Taxonomy" id="1526573"/>
    <lineage>
        <taxon>Bacteria</taxon>
        <taxon>Pseudomonadati</taxon>
        <taxon>Bacteroidota</taxon>
        <taxon>Flavobacteriia</taxon>
        <taxon>Flavobacteriales</taxon>
        <taxon>Flavobacteriaceae</taxon>
        <taxon>Planktosalinus</taxon>
    </lineage>
</organism>
<dbReference type="EMBL" id="BMGK01000002">
    <property type="protein sequence ID" value="GGD84806.1"/>
    <property type="molecule type" value="Genomic_DNA"/>
</dbReference>
<evidence type="ECO:0000313" key="2">
    <source>
        <dbReference type="EMBL" id="GGD84806.1"/>
    </source>
</evidence>
<dbReference type="GO" id="GO:0016758">
    <property type="term" value="F:hexosyltransferase activity"/>
    <property type="evidence" value="ECO:0007669"/>
    <property type="project" value="UniProtKB-ARBA"/>
</dbReference>
<dbReference type="AlphaFoldDB" id="A0A8J2Y6Z9"/>
<keyword evidence="3" id="KW-1185">Reference proteome</keyword>
<dbReference type="PANTHER" id="PTHR22916:SF3">
    <property type="entry name" value="UDP-GLCNAC:BETAGAL BETA-1,3-N-ACETYLGLUCOSAMINYLTRANSFERASE-LIKE PROTEIN 1"/>
    <property type="match status" value="1"/>
</dbReference>
<reference evidence="2" key="2">
    <citation type="submission" date="2020-09" db="EMBL/GenBank/DDBJ databases">
        <authorList>
            <person name="Sun Q."/>
            <person name="Zhou Y."/>
        </authorList>
    </citation>
    <scope>NUCLEOTIDE SEQUENCE</scope>
    <source>
        <strain evidence="2">CGMCC 1.12924</strain>
    </source>
</reference>
<name>A0A8J2Y6Z9_9FLAO</name>
<dbReference type="Gene3D" id="3.90.550.10">
    <property type="entry name" value="Spore Coat Polysaccharide Biosynthesis Protein SpsA, Chain A"/>
    <property type="match status" value="1"/>
</dbReference>
<dbReference type="Proteomes" id="UP000652231">
    <property type="component" value="Unassembled WGS sequence"/>
</dbReference>
<evidence type="ECO:0000259" key="1">
    <source>
        <dbReference type="Pfam" id="PF00535"/>
    </source>
</evidence>